<comment type="subcellular location">
    <subcellularLocation>
        <location evidence="2">Membrane</location>
        <topology evidence="2">Single-pass membrane protein</topology>
    </subcellularLocation>
</comment>
<dbReference type="CDD" id="cd20653">
    <property type="entry name" value="CYP81"/>
    <property type="match status" value="3"/>
</dbReference>
<dbReference type="InterPro" id="IPR036396">
    <property type="entry name" value="Cyt_P450_sf"/>
</dbReference>
<evidence type="ECO:0000313" key="14">
    <source>
        <dbReference type="Proteomes" id="UP000824890"/>
    </source>
</evidence>
<keyword evidence="10" id="KW-0503">Monooxygenase</keyword>
<proteinExistence type="inferred from homology"/>
<keyword evidence="11 12" id="KW-0472">Membrane</keyword>
<dbReference type="PRINTS" id="PR00385">
    <property type="entry name" value="P450"/>
</dbReference>
<keyword evidence="8" id="KW-0560">Oxidoreductase</keyword>
<dbReference type="InterPro" id="IPR017972">
    <property type="entry name" value="Cyt_P450_CS"/>
</dbReference>
<evidence type="ECO:0000256" key="6">
    <source>
        <dbReference type="ARBA" id="ARBA00022723"/>
    </source>
</evidence>
<evidence type="ECO:0000256" key="11">
    <source>
        <dbReference type="ARBA" id="ARBA00023136"/>
    </source>
</evidence>
<name>A0ABQ8EFP7_BRANA</name>
<feature type="transmembrane region" description="Helical" evidence="12">
    <location>
        <begin position="6"/>
        <end position="24"/>
    </location>
</feature>
<dbReference type="EMBL" id="JAGKQM010000001">
    <property type="protein sequence ID" value="KAH0940517.1"/>
    <property type="molecule type" value="Genomic_DNA"/>
</dbReference>
<dbReference type="SUPFAM" id="SSF48264">
    <property type="entry name" value="Cytochrome P450"/>
    <property type="match status" value="3"/>
</dbReference>
<dbReference type="Proteomes" id="UP000824890">
    <property type="component" value="Unassembled WGS sequence"/>
</dbReference>
<keyword evidence="4" id="KW-0349">Heme</keyword>
<evidence type="ECO:0000256" key="4">
    <source>
        <dbReference type="ARBA" id="ARBA00022617"/>
    </source>
</evidence>
<comment type="similarity">
    <text evidence="3">Belongs to the cytochrome P450 family.</text>
</comment>
<keyword evidence="7 12" id="KW-1133">Transmembrane helix</keyword>
<comment type="caution">
    <text evidence="13">The sequence shown here is derived from an EMBL/GenBank/DDBJ whole genome shotgun (WGS) entry which is preliminary data.</text>
</comment>
<keyword evidence="14" id="KW-1185">Reference proteome</keyword>
<dbReference type="InterPro" id="IPR050651">
    <property type="entry name" value="Plant_Cytochrome_P450_Monoox"/>
</dbReference>
<evidence type="ECO:0000256" key="9">
    <source>
        <dbReference type="ARBA" id="ARBA00023004"/>
    </source>
</evidence>
<evidence type="ECO:0000313" key="13">
    <source>
        <dbReference type="EMBL" id="KAH0940517.1"/>
    </source>
</evidence>
<accession>A0ABQ8EFP7</accession>
<dbReference type="Gene3D" id="1.10.630.10">
    <property type="entry name" value="Cytochrome P450"/>
    <property type="match status" value="3"/>
</dbReference>
<dbReference type="InterPro" id="IPR002401">
    <property type="entry name" value="Cyt_P450_E_grp-I"/>
</dbReference>
<keyword evidence="6" id="KW-0479">Metal-binding</keyword>
<dbReference type="InterPro" id="IPR001128">
    <property type="entry name" value="Cyt_P450"/>
</dbReference>
<dbReference type="PANTHER" id="PTHR47947">
    <property type="entry name" value="CYTOCHROME P450 82C3-RELATED"/>
    <property type="match status" value="1"/>
</dbReference>
<dbReference type="PRINTS" id="PR00463">
    <property type="entry name" value="EP450I"/>
</dbReference>
<evidence type="ECO:0000256" key="10">
    <source>
        <dbReference type="ARBA" id="ARBA00023033"/>
    </source>
</evidence>
<evidence type="ECO:0000256" key="7">
    <source>
        <dbReference type="ARBA" id="ARBA00022989"/>
    </source>
</evidence>
<protein>
    <submittedName>
        <fullName evidence="13">Uncharacterized protein</fullName>
    </submittedName>
</protein>
<keyword evidence="9" id="KW-0408">Iron</keyword>
<evidence type="ECO:0000256" key="12">
    <source>
        <dbReference type="SAM" id="Phobius"/>
    </source>
</evidence>
<gene>
    <name evidence="13" type="ORF">HID58_000154</name>
</gene>
<reference evidence="13 14" key="1">
    <citation type="submission" date="2021-05" db="EMBL/GenBank/DDBJ databases">
        <title>Genome Assembly of Synthetic Allotetraploid Brassica napus Reveals Homoeologous Exchanges between Subgenomes.</title>
        <authorList>
            <person name="Davis J.T."/>
        </authorList>
    </citation>
    <scope>NUCLEOTIDE SEQUENCE [LARGE SCALE GENOMIC DNA]</scope>
    <source>
        <strain evidence="14">cv. Da-Ae</strain>
        <tissue evidence="13">Seedling</tissue>
    </source>
</reference>
<comment type="cofactor">
    <cofactor evidence="1">
        <name>heme</name>
        <dbReference type="ChEBI" id="CHEBI:30413"/>
    </cofactor>
</comment>
<dbReference type="Pfam" id="PF00067">
    <property type="entry name" value="p450"/>
    <property type="match status" value="3"/>
</dbReference>
<dbReference type="PROSITE" id="PS00086">
    <property type="entry name" value="CYTOCHROME_P450"/>
    <property type="match status" value="2"/>
</dbReference>
<organism evidence="13 14">
    <name type="scientific">Brassica napus</name>
    <name type="common">Rape</name>
    <dbReference type="NCBI Taxonomy" id="3708"/>
    <lineage>
        <taxon>Eukaryota</taxon>
        <taxon>Viridiplantae</taxon>
        <taxon>Streptophyta</taxon>
        <taxon>Embryophyta</taxon>
        <taxon>Tracheophyta</taxon>
        <taxon>Spermatophyta</taxon>
        <taxon>Magnoliopsida</taxon>
        <taxon>eudicotyledons</taxon>
        <taxon>Gunneridae</taxon>
        <taxon>Pentapetalae</taxon>
        <taxon>rosids</taxon>
        <taxon>malvids</taxon>
        <taxon>Brassicales</taxon>
        <taxon>Brassicaceae</taxon>
        <taxon>Brassiceae</taxon>
        <taxon>Brassica</taxon>
    </lineage>
</organism>
<sequence length="1445" mass="163132">MEEAQTLTFTLIFVVLTLIFFIVTNRTKKRKPKLPPSPPFALPVIGHLRLLKPPLHRVFYSISQSLGGAPIFSLRLGSRLVFVVSSHSIAEECFTKNDVVLANRPNTIASKYVSYDHTTMVTAPYGEHWRNLRRIGAVEIFSAHRLNKFLSIRQDEVRRLIVRLSRNSSYEFAKVEINSMFSDLTFNNIIRMVAGKRYYGDVSEENSEAKLVRQLIADLMSIFGAGNAADYVPILRWVTGFEKRVKELGGRFDEFLQGLVDERRAAKEKGNTMIDHLLSLQETQPGYYTDRTIKGTILSLILAGTDTSAVTLEWALSSLLNHPEKLRKAREEIDCKIGLDRLVEESDISNLPCLQNIVSETLRLYPAGPLMVPHVASEDCKVGGYDMPQGTTLLVNLWAMHRDPQLWDDPETFKPERSKRKLNLPPSPAISLPLIGHLHLLKPPLHRSFRSLSKSIGNAPIFQLRLGNRLVYVISSRSMAEECFTGNDVVLANRPKFIVSKYVGYNATHLIAASYGDHWRNLRRIAAVELFSTQRLNAFLYIRKDEIQRLISRLSRDSLHGFVEVEMKSLLANLASNNIIRMAAGKRYYGEENDEAKFVRQLVSEVVTSAGAGNPADYLSIVRWFTNYEKRIKNLGNRFDAFLQRIVDEKRADKEKGETMIDRLLSLQETQPDYYTDDIIKGLILTLTIGGTDTSAVTLEWALSNLLNHPEVLKKARAEIDDKIGFGRLVDEPDIANLPYLQNIVSETLRLYPAVPLLLPHVSSDDCKVAGYDVPRGTMVLTNVWAMHRDPMLWEDPELFKPERFEKEGEAEKLLPFGMGRRACPGAGLAQRLVSLVLATLVQCFEWERVGEELVDMTEDKGVTLPKLVPLRTMCKSRPIACTGAGLSHQLAGLALVSLVQFSNGYWCRTNRYEGRKGKESRCLKRFHCEPCAKPVLLIPIILITILITKLLLRLYRSNKNLPPSPRVCFPIIGHLHLLKQPLLHRTLLRLSHSLGPVFSLRLGSRLAVIVSSPAAAEECFLTKNDIVLANRPHFTMGKYVAYDYTSMVTAPYGDHWRNLRRITALEVFSTHRLNGSAEIRQDEVKRLLQKLYGLSVQRPAKVELRTLLTGLTLNVIMRMMTGKRFCEEDEGGKEKISLEFQELVAEILELSSAGNPADFLPALQWYDYKDYIKRAKKVGEKMDSLLQGFLDEHRANKGRLEFTNTMIAHLLDSQEKEPHYYNDVTIKGLILMMVIGGTDTSALTVEWAMSNLLNHPQVLETTRQNIDTHIVPSSSSNRRLLKEDDLVNMNYLNCVVSETLRLCPVAPLMVPHFSSSDCVIGGFDVPRDTIVLVNLWAIHRDPSVWDDPTSFKPERFEDRDQLGQYNGKMMPFGLGRRVCPGLGLANRVVGLVLGSMIQCFEWESGSGGPVDMTEGPGLSMPKAEPLVVTCRPREVASELLLRIQ</sequence>
<evidence type="ECO:0000256" key="2">
    <source>
        <dbReference type="ARBA" id="ARBA00004167"/>
    </source>
</evidence>
<keyword evidence="5 12" id="KW-0812">Transmembrane</keyword>
<evidence type="ECO:0000256" key="5">
    <source>
        <dbReference type="ARBA" id="ARBA00022692"/>
    </source>
</evidence>
<evidence type="ECO:0000256" key="3">
    <source>
        <dbReference type="ARBA" id="ARBA00010617"/>
    </source>
</evidence>
<dbReference type="PANTHER" id="PTHR47947:SF62">
    <property type="entry name" value="CYTOCHROME P450, FAMILY 81, SUBFAMILY D, POLYPEPTIDE 5"/>
    <property type="match status" value="1"/>
</dbReference>
<evidence type="ECO:0000256" key="1">
    <source>
        <dbReference type="ARBA" id="ARBA00001971"/>
    </source>
</evidence>
<evidence type="ECO:0000256" key="8">
    <source>
        <dbReference type="ARBA" id="ARBA00023002"/>
    </source>
</evidence>